<proteinExistence type="predicted"/>
<dbReference type="RefSeq" id="WP_207153767.1">
    <property type="nucleotide sequence ID" value="NZ_AP024484.1"/>
</dbReference>
<dbReference type="Proteomes" id="UP001319045">
    <property type="component" value="Chromosome"/>
</dbReference>
<dbReference type="SUPFAM" id="SSF53067">
    <property type="entry name" value="Actin-like ATPase domain"/>
    <property type="match status" value="2"/>
</dbReference>
<protein>
    <submittedName>
        <fullName evidence="1">ATPase</fullName>
    </submittedName>
</protein>
<reference evidence="1 2" key="1">
    <citation type="journal article" date="2022" name="Int. J. Syst. Evol. Microbiol.">
        <title>Prevotella herbatica sp. nov., a plant polysaccharide-decomposing anaerobic bacterium isolated from a methanogenic reactor.</title>
        <authorList>
            <person name="Uek A."/>
            <person name="Tonouchi A."/>
            <person name="Kaku N."/>
            <person name="Ueki K."/>
        </authorList>
    </citation>
    <scope>NUCLEOTIDE SEQUENCE [LARGE SCALE GENOMIC DNA]</scope>
    <source>
        <strain evidence="1 2">WR041</strain>
    </source>
</reference>
<dbReference type="Gene3D" id="3.30.420.40">
    <property type="match status" value="2"/>
</dbReference>
<dbReference type="EMBL" id="AP024484">
    <property type="protein sequence ID" value="BCS86189.1"/>
    <property type="molecule type" value="Genomic_DNA"/>
</dbReference>
<accession>A0ABM7P0E9</accession>
<sequence length="281" mass="31200">MLIIADSGSTKTDWFVVKNNEITRTFRSQGINPFHQKVNEIKYTLKEEVLCMMSEEFLSSDLNIAFYGSGCTVEKIPVMQTILGEVFSLPLQNVEVAGDLLGAARAVCGHESGIACILGTGANSCLYDGKEITANTPPLGYILGDEGSGAVLGKRFMNGIFKGWIPERIKDMYLKETNQTYSSIISKVYTEPLANRYLATVSKFVGEHIDEEPLRKLVKDNFSDFMKYNILPYGEVSKIGFIGSVADVFSDILKEVCKEYGFVVSRINQSPVAGLLDYYRK</sequence>
<dbReference type="CDD" id="cd24079">
    <property type="entry name" value="ASKHA_NBD_PG1100-like"/>
    <property type="match status" value="1"/>
</dbReference>
<dbReference type="InterPro" id="IPR043129">
    <property type="entry name" value="ATPase_NBD"/>
</dbReference>
<evidence type="ECO:0000313" key="2">
    <source>
        <dbReference type="Proteomes" id="UP001319045"/>
    </source>
</evidence>
<name>A0ABM7P0E9_9BACT</name>
<dbReference type="Gene3D" id="1.10.720.160">
    <property type="match status" value="1"/>
</dbReference>
<keyword evidence="2" id="KW-1185">Reference proteome</keyword>
<gene>
    <name evidence="1" type="ORF">prwr041_20820</name>
</gene>
<organism evidence="1 2">
    <name type="scientific">Prevotella herbatica</name>
    <dbReference type="NCBI Taxonomy" id="2801997"/>
    <lineage>
        <taxon>Bacteria</taxon>
        <taxon>Pseudomonadati</taxon>
        <taxon>Bacteroidota</taxon>
        <taxon>Bacteroidia</taxon>
        <taxon>Bacteroidales</taxon>
        <taxon>Prevotellaceae</taxon>
        <taxon>Prevotella</taxon>
    </lineage>
</organism>
<evidence type="ECO:0000313" key="1">
    <source>
        <dbReference type="EMBL" id="BCS86189.1"/>
    </source>
</evidence>